<keyword evidence="4" id="KW-0347">Helicase</keyword>
<evidence type="ECO:0000259" key="3">
    <source>
        <dbReference type="Pfam" id="PF13087"/>
    </source>
</evidence>
<feature type="domain" description="DNA2/NAM7 helicase-like C-terminal" evidence="3">
    <location>
        <begin position="548"/>
        <end position="735"/>
    </location>
</feature>
<dbReference type="EMBL" id="BAABJX010000048">
    <property type="protein sequence ID" value="GAA4843605.1"/>
    <property type="molecule type" value="Genomic_DNA"/>
</dbReference>
<keyword evidence="4" id="KW-0378">Hydrolase</keyword>
<dbReference type="Pfam" id="PF13087">
    <property type="entry name" value="AAA_12"/>
    <property type="match status" value="1"/>
</dbReference>
<evidence type="ECO:0000259" key="2">
    <source>
        <dbReference type="Pfam" id="PF13086"/>
    </source>
</evidence>
<dbReference type="PANTHER" id="PTHR10887">
    <property type="entry name" value="DNA2/NAM7 HELICASE FAMILY"/>
    <property type="match status" value="1"/>
</dbReference>
<dbReference type="Gene3D" id="3.40.50.300">
    <property type="entry name" value="P-loop containing nucleotide triphosphate hydrolases"/>
    <property type="match status" value="2"/>
</dbReference>
<reference evidence="5" key="1">
    <citation type="journal article" date="2019" name="Int. J. Syst. Evol. Microbiol.">
        <title>The Global Catalogue of Microorganisms (GCM) 10K type strain sequencing project: providing services to taxonomists for standard genome sequencing and annotation.</title>
        <authorList>
            <consortium name="The Broad Institute Genomics Platform"/>
            <consortium name="The Broad Institute Genome Sequencing Center for Infectious Disease"/>
            <person name="Wu L."/>
            <person name="Ma J."/>
        </authorList>
    </citation>
    <scope>NUCLEOTIDE SEQUENCE [LARGE SCALE GENOMIC DNA]</scope>
    <source>
        <strain evidence="5">JCM 18326</strain>
    </source>
</reference>
<name>A0ABP9DJC8_9BACT</name>
<dbReference type="CDD" id="cd18808">
    <property type="entry name" value="SF1_C_Upf1"/>
    <property type="match status" value="1"/>
</dbReference>
<dbReference type="InterPro" id="IPR045055">
    <property type="entry name" value="DNA2/NAM7-like"/>
</dbReference>
<evidence type="ECO:0000313" key="5">
    <source>
        <dbReference type="Proteomes" id="UP001500298"/>
    </source>
</evidence>
<keyword evidence="4" id="KW-0067">ATP-binding</keyword>
<dbReference type="PANTHER" id="PTHR10887:SF495">
    <property type="entry name" value="HELICASE SENATAXIN ISOFORM X1-RELATED"/>
    <property type="match status" value="1"/>
</dbReference>
<dbReference type="InterPro" id="IPR041679">
    <property type="entry name" value="DNA2/NAM7-like_C"/>
</dbReference>
<dbReference type="Proteomes" id="UP001500298">
    <property type="component" value="Unassembled WGS sequence"/>
</dbReference>
<evidence type="ECO:0000313" key="4">
    <source>
        <dbReference type="EMBL" id="GAA4843605.1"/>
    </source>
</evidence>
<keyword evidence="5" id="KW-1185">Reference proteome</keyword>
<evidence type="ECO:0000256" key="1">
    <source>
        <dbReference type="SAM" id="Coils"/>
    </source>
</evidence>
<proteinExistence type="predicted"/>
<dbReference type="SUPFAM" id="SSF52540">
    <property type="entry name" value="P-loop containing nucleoside triphosphate hydrolases"/>
    <property type="match status" value="1"/>
</dbReference>
<keyword evidence="1" id="KW-0175">Coiled coil</keyword>
<feature type="coiled-coil region" evidence="1">
    <location>
        <begin position="327"/>
        <end position="354"/>
    </location>
</feature>
<dbReference type="InterPro" id="IPR027417">
    <property type="entry name" value="P-loop_NTPase"/>
</dbReference>
<dbReference type="InterPro" id="IPR041677">
    <property type="entry name" value="DNA2/NAM7_AAA_11"/>
</dbReference>
<keyword evidence="4" id="KW-0547">Nucleotide-binding</keyword>
<gene>
    <name evidence="4" type="ORF">GCM10023331_30710</name>
</gene>
<protein>
    <submittedName>
        <fullName evidence="4">DEAD/DEAH box helicase</fullName>
    </submittedName>
</protein>
<sequence length="868" mass="100203">MLEGGLPSYPVDEEWGERAAYRLQLHPKEKSIYLCSLFVKGKYKINGRSRALTTPLYMTPMTIEYREEMYYVSPVWENTVINITALRVLAQEEEFPQQLLFDLKDPLLDGVLTFNEVSAVRNSIKEYFTSCDTEPLLMYPTLETEEKISKKYEEEGTVIEPASALCVLRKSSLTYGVLSELDELSGFQEAEYSSALKTYLGSTSNHFKNESTSSLMVPALLSEAQENIIQVGATSQASVIVGPPGTGKSFTIAAMVMDCVGRGESVLVVSSNNQAVDVVGKKLKEEFDMAEVLMRGGGSRELKKQLKDQLEYILQGGGMPKVTSAELNKLRKELSAIEKKIENIHQTYKRKELREGKRKELFEGAGWWNRLTQRIEEYRIEHERPLWEATEAYYQLLNERNRLIQIYVKNSFYYQVNQCLKKDYKALKNLHGAIKARNSGRKSDIFDSLDFQRLLSVFPVWLVSITEVSAVLPMYKELFDVVIIDEATQCDISSILPALQRAKRVVVAGDFKQLRHNSFLSRKQQQYLGNLHQLTLEEQKRLDYREKSVLDLIYESTEDQRQLNFLDEHFRSHPQLISFSNKQFYQKRLKIMTHQYLKETDNPLEVVGVKGKRTKTGYIKAEADKVLALLEHLIEEQKELPVEKVSSIGILSPYRTQVDYLQKRVQKQLTLEHLQRHDVLVGTAHSFQGEEKDFMMLSMGICPETHPSALQHLNREDVFNVSISRSRKKQWIISSVIGTDYLKGKKSLMEAYLEHSEAFLQGQVAQMLEIPFIEELKTWLQEQKLGEVRTDFEIGNECFSLALSYQGGTFCFYFPGFEKERPLQVYHKMLRVKHYIVPIPFGQWTLKQGWVKDHLLDLIKNGRMLKRY</sequence>
<dbReference type="InterPro" id="IPR047187">
    <property type="entry name" value="SF1_C_Upf1"/>
</dbReference>
<dbReference type="GO" id="GO:0004386">
    <property type="term" value="F:helicase activity"/>
    <property type="evidence" value="ECO:0007669"/>
    <property type="project" value="UniProtKB-KW"/>
</dbReference>
<comment type="caution">
    <text evidence="4">The sequence shown here is derived from an EMBL/GenBank/DDBJ whole genome shotgun (WGS) entry which is preliminary data.</text>
</comment>
<feature type="domain" description="DNA2/NAM7 helicase helicase" evidence="2">
    <location>
        <begin position="222"/>
        <end position="514"/>
    </location>
</feature>
<accession>A0ABP9DJC8</accession>
<dbReference type="Pfam" id="PF13086">
    <property type="entry name" value="AAA_11"/>
    <property type="match status" value="1"/>
</dbReference>
<organism evidence="4 5">
    <name type="scientific">Algivirga pacifica</name>
    <dbReference type="NCBI Taxonomy" id="1162670"/>
    <lineage>
        <taxon>Bacteria</taxon>
        <taxon>Pseudomonadati</taxon>
        <taxon>Bacteroidota</taxon>
        <taxon>Cytophagia</taxon>
        <taxon>Cytophagales</taxon>
        <taxon>Flammeovirgaceae</taxon>
        <taxon>Algivirga</taxon>
    </lineage>
</organism>